<comment type="caution">
    <text evidence="2">The sequence shown here is derived from an EMBL/GenBank/DDBJ whole genome shotgun (WGS) entry which is preliminary data.</text>
</comment>
<dbReference type="Proteomes" id="UP000194641">
    <property type="component" value="Unassembled WGS sequence"/>
</dbReference>
<gene>
    <name evidence="2" type="ORF">HK17_09700</name>
</gene>
<evidence type="ECO:0000256" key="1">
    <source>
        <dbReference type="SAM" id="SignalP"/>
    </source>
</evidence>
<organism evidence="2 3">
    <name type="scientific">Acetobacter indonesiensis</name>
    <dbReference type="NCBI Taxonomy" id="104101"/>
    <lineage>
        <taxon>Bacteria</taxon>
        <taxon>Pseudomonadati</taxon>
        <taxon>Pseudomonadota</taxon>
        <taxon>Alphaproteobacteria</taxon>
        <taxon>Acetobacterales</taxon>
        <taxon>Acetobacteraceae</taxon>
        <taxon>Acetobacter</taxon>
    </lineage>
</organism>
<protein>
    <submittedName>
        <fullName evidence="2">Uncharacterized protein</fullName>
    </submittedName>
</protein>
<keyword evidence="1" id="KW-0732">Signal</keyword>
<sequence length="151" mass="16533">MNRRNAFKSLLAAPALTGIAAAGFIQPETLTAAPAVKPEGHSLIIKARNEYFSARAELDRRSLLPSARPGHPDFKDNDAHMDVVFRKMKKTLAFLASVPAQNMVELRAKADVAEIETPDYVDVFDVEKDADEMKISLSVIADVVRLCPTLA</sequence>
<evidence type="ECO:0000313" key="2">
    <source>
        <dbReference type="EMBL" id="OUI92853.1"/>
    </source>
</evidence>
<dbReference type="EMBL" id="JOPA01000027">
    <property type="protein sequence ID" value="OUI92853.1"/>
    <property type="molecule type" value="Genomic_DNA"/>
</dbReference>
<evidence type="ECO:0000313" key="3">
    <source>
        <dbReference type="Proteomes" id="UP000194641"/>
    </source>
</evidence>
<dbReference type="AlphaFoldDB" id="A0A252AS10"/>
<reference evidence="3" key="1">
    <citation type="submission" date="2014-06" db="EMBL/GenBank/DDBJ databases">
        <authorList>
            <person name="Winans N.J."/>
            <person name="Newell P.D."/>
            <person name="Douglas A.E."/>
        </authorList>
    </citation>
    <scope>NUCLEOTIDE SEQUENCE [LARGE SCALE GENOMIC DNA]</scope>
</reference>
<name>A0A252AS10_9PROT</name>
<feature type="chain" id="PRO_5012716213" evidence="1">
    <location>
        <begin position="21"/>
        <end position="151"/>
    </location>
</feature>
<feature type="signal peptide" evidence="1">
    <location>
        <begin position="1"/>
        <end position="20"/>
    </location>
</feature>
<proteinExistence type="predicted"/>
<accession>A0A252AS10</accession>